<dbReference type="PATRIC" id="fig|1392.242.peg.878"/>
<dbReference type="RefSeq" id="WP_001989095.1">
    <property type="nucleotide sequence ID" value="NZ_LDPG01000010.1"/>
</dbReference>
<gene>
    <name evidence="1" type="ORF">ABW01_15170</name>
</gene>
<name>A0A0J1KLN2_BACAN</name>
<reference evidence="1 2" key="1">
    <citation type="submission" date="2015-05" db="EMBL/GenBank/DDBJ databases">
        <title>Whole genome sequence and identification of bacterial endophytes from Costus igneus.</title>
        <authorList>
            <person name="Lee Y.P."/>
            <person name="Gan H.M."/>
            <person name="Eng W."/>
            <person name="Wheatley M.S."/>
            <person name="Caraballo A."/>
            <person name="Polter S."/>
            <person name="Savka M.A."/>
            <person name="Hudson A.O."/>
        </authorList>
    </citation>
    <scope>NUCLEOTIDE SEQUENCE [LARGE SCALE GENOMIC DNA]</scope>
    <source>
        <strain evidence="1 2">RIT375</strain>
    </source>
</reference>
<dbReference type="Gene3D" id="3.90.930.1">
    <property type="match status" value="1"/>
</dbReference>
<dbReference type="SUPFAM" id="SSF82185">
    <property type="entry name" value="Histone H3 K4-specific methyltransferase SET7/9 N-terminal domain"/>
    <property type="match status" value="1"/>
</dbReference>
<evidence type="ECO:0000313" key="1">
    <source>
        <dbReference type="EMBL" id="KLV17610.1"/>
    </source>
</evidence>
<protein>
    <submittedName>
        <fullName evidence="1">Morn repeat protein</fullName>
    </submittedName>
</protein>
<evidence type="ECO:0000313" key="2">
    <source>
        <dbReference type="Proteomes" id="UP000035904"/>
    </source>
</evidence>
<comment type="caution">
    <text evidence="1">The sequence shown here is derived from an EMBL/GenBank/DDBJ whole genome shotgun (WGS) entry which is preliminary data.</text>
</comment>
<dbReference type="AlphaFoldDB" id="A0A0J1KLN2"/>
<accession>A0A0J1KLN2</accession>
<organism evidence="1 2">
    <name type="scientific">Bacillus anthracis</name>
    <name type="common">anthrax bacterium</name>
    <dbReference type="NCBI Taxonomy" id="1392"/>
    <lineage>
        <taxon>Bacteria</taxon>
        <taxon>Bacillati</taxon>
        <taxon>Bacillota</taxon>
        <taxon>Bacilli</taxon>
        <taxon>Bacillales</taxon>
        <taxon>Bacillaceae</taxon>
        <taxon>Bacillus</taxon>
        <taxon>Bacillus cereus group</taxon>
    </lineage>
</organism>
<proteinExistence type="predicted"/>
<dbReference type="Proteomes" id="UP000035904">
    <property type="component" value="Unassembled WGS sequence"/>
</dbReference>
<sequence>MLNDVLTKEYIIQNGLEFEECLEYGGPYGLGIVECADDGKEKLFTGLAYDVYENGNIECYFYVENGVKQGEYVEFYMDGNIKRISNMNRSAVEGYCVEFFQNGMKKHESECIAGREMTFKKYDEQGNIVEQKIELTEFDILYAEKFSSGLKK</sequence>
<dbReference type="EMBL" id="LDPG01000010">
    <property type="protein sequence ID" value="KLV17610.1"/>
    <property type="molecule type" value="Genomic_DNA"/>
</dbReference>